<reference evidence="2 3" key="1">
    <citation type="submission" date="2015-10" db="EMBL/GenBank/DDBJ databases">
        <title>Genome sequencing of Penicillium freii.</title>
        <authorList>
            <person name="Nguyen H.D."/>
            <person name="Visagie C.M."/>
            <person name="Seifert K.A."/>
        </authorList>
    </citation>
    <scope>NUCLEOTIDE SEQUENCE [LARGE SCALE GENOMIC DNA]</scope>
    <source>
        <strain evidence="2 3">DAOM 242723</strain>
    </source>
</reference>
<accession>A0A101M7I9</accession>
<gene>
    <name evidence="2" type="ORF">ACN42_g11825</name>
</gene>
<feature type="domain" description="DUF3669" evidence="1">
    <location>
        <begin position="333"/>
        <end position="401"/>
    </location>
</feature>
<evidence type="ECO:0000313" key="2">
    <source>
        <dbReference type="EMBL" id="KUM55451.1"/>
    </source>
</evidence>
<dbReference type="Pfam" id="PF12417">
    <property type="entry name" value="DUF3669"/>
    <property type="match status" value="1"/>
</dbReference>
<comment type="caution">
    <text evidence="2">The sequence shown here is derived from an EMBL/GenBank/DDBJ whole genome shotgun (WGS) entry which is preliminary data.</text>
</comment>
<dbReference type="Proteomes" id="UP000055045">
    <property type="component" value="Unassembled WGS sequence"/>
</dbReference>
<dbReference type="EMBL" id="LLXE01000965">
    <property type="protein sequence ID" value="KUM55451.1"/>
    <property type="molecule type" value="Genomic_DNA"/>
</dbReference>
<dbReference type="AlphaFoldDB" id="A0A101M7I9"/>
<proteinExistence type="predicted"/>
<dbReference type="PANTHER" id="PTHR40780:SF2">
    <property type="entry name" value="DUF3669 DOMAIN-CONTAINING PROTEIN"/>
    <property type="match status" value="1"/>
</dbReference>
<organism evidence="2 3">
    <name type="scientific">Penicillium freii</name>
    <dbReference type="NCBI Taxonomy" id="48697"/>
    <lineage>
        <taxon>Eukaryota</taxon>
        <taxon>Fungi</taxon>
        <taxon>Dikarya</taxon>
        <taxon>Ascomycota</taxon>
        <taxon>Pezizomycotina</taxon>
        <taxon>Eurotiomycetes</taxon>
        <taxon>Eurotiomycetidae</taxon>
        <taxon>Eurotiales</taxon>
        <taxon>Aspergillaceae</taxon>
        <taxon>Penicillium</taxon>
    </lineage>
</organism>
<evidence type="ECO:0000313" key="3">
    <source>
        <dbReference type="Proteomes" id="UP000055045"/>
    </source>
</evidence>
<name>A0A101M7I9_PENFR</name>
<sequence length="429" mass="48280">MERRNVSSDESGSSALSSTLRKDIDLTNRLSALLDAARNEDLTSELQILPATEPREVLSRVLSPSSVVSTASSFAFFNTAQQTASVGFRSIGFGQCGIVFERPGRAYVVKIARPSFENALWADFQAHLAVYQAFTAQQSVEVRIPKIFSYVPKTNAQWWDAHLELFPGSYLSFPLPAMALITERILPLPKLARQALIDVYCPESSQLAVRSHDTNRDCLARIYLGRRRGANNPPPANFTLRNFNLCLDQMIELNLPIHHYAKAIGQALAIMHWSANVDCYDVEFVLGSEGETTYTQDICCSLGLSAEELARLPAHTDLDRMIRINFRRRTTRVWVLDFNLCSIWEERMGLERPDELIAHLVGAFFENDPYYPRPSQDLEPEKSLWFTFSSSYRDAAATLLSVPGKDPRFALLPQKFLDSCVLRQSESSA</sequence>
<evidence type="ECO:0000259" key="1">
    <source>
        <dbReference type="Pfam" id="PF12417"/>
    </source>
</evidence>
<protein>
    <recommendedName>
        <fullName evidence="1">DUF3669 domain-containing protein</fullName>
    </recommendedName>
</protein>
<dbReference type="InterPro" id="IPR022137">
    <property type="entry name" value="Znf_prot_DUF3669"/>
</dbReference>
<keyword evidence="3" id="KW-1185">Reference proteome</keyword>
<dbReference type="PANTHER" id="PTHR40780">
    <property type="entry name" value="DUF3669 DOMAIN-CONTAINING PROTEIN"/>
    <property type="match status" value="1"/>
</dbReference>